<dbReference type="PROSITE" id="PS51819">
    <property type="entry name" value="VOC"/>
    <property type="match status" value="1"/>
</dbReference>
<dbReference type="AlphaFoldDB" id="A0A1G8JUR3"/>
<accession>A0A1G8JUR3</accession>
<dbReference type="Proteomes" id="UP000199202">
    <property type="component" value="Unassembled WGS sequence"/>
</dbReference>
<feature type="domain" description="VOC" evidence="1">
    <location>
        <begin position="4"/>
        <end position="108"/>
    </location>
</feature>
<protein>
    <recommendedName>
        <fullName evidence="1">VOC domain-containing protein</fullName>
    </recommendedName>
</protein>
<dbReference type="InterPro" id="IPR041581">
    <property type="entry name" value="Glyoxalase_6"/>
</dbReference>
<dbReference type="Pfam" id="PF18029">
    <property type="entry name" value="Glyoxalase_6"/>
    <property type="match status" value="1"/>
</dbReference>
<keyword evidence="3" id="KW-1185">Reference proteome</keyword>
<dbReference type="SUPFAM" id="SSF54593">
    <property type="entry name" value="Glyoxalase/Bleomycin resistance protein/Dihydroxybiphenyl dioxygenase"/>
    <property type="match status" value="1"/>
</dbReference>
<dbReference type="STRING" id="633440.SAMN05421869_105191"/>
<dbReference type="PANTHER" id="PTHR33993">
    <property type="entry name" value="GLYOXALASE-RELATED"/>
    <property type="match status" value="1"/>
</dbReference>
<dbReference type="InterPro" id="IPR052164">
    <property type="entry name" value="Anthracycline_SecMetBiosynth"/>
</dbReference>
<gene>
    <name evidence="2" type="ORF">SAMN05421869_105191</name>
</gene>
<dbReference type="OrthoDB" id="9793039at2"/>
<organism evidence="2 3">
    <name type="scientific">Nonomuraea jiangxiensis</name>
    <dbReference type="NCBI Taxonomy" id="633440"/>
    <lineage>
        <taxon>Bacteria</taxon>
        <taxon>Bacillati</taxon>
        <taxon>Actinomycetota</taxon>
        <taxon>Actinomycetes</taxon>
        <taxon>Streptosporangiales</taxon>
        <taxon>Streptosporangiaceae</taxon>
        <taxon>Nonomuraea</taxon>
    </lineage>
</organism>
<dbReference type="Gene3D" id="3.10.180.10">
    <property type="entry name" value="2,3-Dihydroxybiphenyl 1,2-Dioxygenase, domain 1"/>
    <property type="match status" value="1"/>
</dbReference>
<dbReference type="PANTHER" id="PTHR33993:SF14">
    <property type="entry name" value="GB|AAF24581.1"/>
    <property type="match status" value="1"/>
</dbReference>
<dbReference type="RefSeq" id="WP_090931207.1">
    <property type="nucleotide sequence ID" value="NZ_FNDJ01000005.1"/>
</dbReference>
<dbReference type="InterPro" id="IPR029068">
    <property type="entry name" value="Glyas_Bleomycin-R_OHBP_Dase"/>
</dbReference>
<reference evidence="2 3" key="1">
    <citation type="submission" date="2016-10" db="EMBL/GenBank/DDBJ databases">
        <authorList>
            <person name="de Groot N.N."/>
        </authorList>
    </citation>
    <scope>NUCLEOTIDE SEQUENCE [LARGE SCALE GENOMIC DNA]</scope>
    <source>
        <strain evidence="2 3">CGMCC 4.6533</strain>
    </source>
</reference>
<proteinExistence type="predicted"/>
<evidence type="ECO:0000313" key="2">
    <source>
        <dbReference type="EMBL" id="SDI34865.1"/>
    </source>
</evidence>
<evidence type="ECO:0000259" key="1">
    <source>
        <dbReference type="PROSITE" id="PS51819"/>
    </source>
</evidence>
<dbReference type="EMBL" id="FNDJ01000005">
    <property type="protein sequence ID" value="SDI34865.1"/>
    <property type="molecule type" value="Genomic_DNA"/>
</dbReference>
<dbReference type="CDD" id="cd07247">
    <property type="entry name" value="SgaA_N_like"/>
    <property type="match status" value="1"/>
</dbReference>
<evidence type="ECO:0000313" key="3">
    <source>
        <dbReference type="Proteomes" id="UP000199202"/>
    </source>
</evidence>
<sequence>MSVELHYYTLSVANLDRAAAFYGKLFGWEFRREHETYLHVTNTSVPMGFTADGPSSQPNLYYDVPDVDAAAERVRELGGSTGEMYESTSGRGCACTDDQGTRISLWQPAPGFARPQT</sequence>
<dbReference type="InterPro" id="IPR037523">
    <property type="entry name" value="VOC_core"/>
</dbReference>
<name>A0A1G8JUR3_9ACTN</name>